<organism evidence="12 13">
    <name type="scientific">Ruegeria denitrificans</name>
    <dbReference type="NCBI Taxonomy" id="1715692"/>
    <lineage>
        <taxon>Bacteria</taxon>
        <taxon>Pseudomonadati</taxon>
        <taxon>Pseudomonadota</taxon>
        <taxon>Alphaproteobacteria</taxon>
        <taxon>Rhodobacterales</taxon>
        <taxon>Roseobacteraceae</taxon>
        <taxon>Ruegeria</taxon>
    </lineage>
</organism>
<protein>
    <recommendedName>
        <fullName evidence="3">histidine kinase</fullName>
        <ecNumber evidence="3">2.7.13.3</ecNumber>
    </recommendedName>
</protein>
<dbReference type="InterPro" id="IPR004358">
    <property type="entry name" value="Sig_transdc_His_kin-like_C"/>
</dbReference>
<accession>A0A0P1IDX8</accession>
<evidence type="ECO:0000313" key="12">
    <source>
        <dbReference type="EMBL" id="CUK07703.1"/>
    </source>
</evidence>
<evidence type="ECO:0000313" key="13">
    <source>
        <dbReference type="Proteomes" id="UP000051260"/>
    </source>
</evidence>
<evidence type="ECO:0000256" key="3">
    <source>
        <dbReference type="ARBA" id="ARBA00012438"/>
    </source>
</evidence>
<proteinExistence type="predicted"/>
<dbReference type="SMART" id="SM00388">
    <property type="entry name" value="HisKA"/>
    <property type="match status" value="1"/>
</dbReference>
<dbReference type="SUPFAM" id="SSF47384">
    <property type="entry name" value="Homodimeric domain of signal transducing histidine kinase"/>
    <property type="match status" value="1"/>
</dbReference>
<evidence type="ECO:0000256" key="4">
    <source>
        <dbReference type="ARBA" id="ARBA00022475"/>
    </source>
</evidence>
<dbReference type="Gene3D" id="3.30.565.10">
    <property type="entry name" value="Histidine kinase-like ATPase, C-terminal domain"/>
    <property type="match status" value="1"/>
</dbReference>
<name>A0A0P1IDX8_9RHOB</name>
<keyword evidence="10" id="KW-0812">Transmembrane</keyword>
<comment type="catalytic activity">
    <reaction evidence="1">
        <text>ATP + protein L-histidine = ADP + protein N-phospho-L-histidine.</text>
        <dbReference type="EC" id="2.7.13.3"/>
    </reaction>
</comment>
<evidence type="ECO:0000256" key="9">
    <source>
        <dbReference type="ARBA" id="ARBA00022840"/>
    </source>
</evidence>
<dbReference type="PANTHER" id="PTHR44936">
    <property type="entry name" value="SENSOR PROTEIN CREC"/>
    <property type="match status" value="1"/>
</dbReference>
<keyword evidence="10" id="KW-1133">Transmembrane helix</keyword>
<dbReference type="SMART" id="SM00387">
    <property type="entry name" value="HATPase_c"/>
    <property type="match status" value="1"/>
</dbReference>
<dbReference type="PANTHER" id="PTHR44936:SF10">
    <property type="entry name" value="SENSOR PROTEIN RSTB"/>
    <property type="match status" value="1"/>
</dbReference>
<dbReference type="GO" id="GO:0005524">
    <property type="term" value="F:ATP binding"/>
    <property type="evidence" value="ECO:0007669"/>
    <property type="project" value="UniProtKB-KW"/>
</dbReference>
<dbReference type="GO" id="GO:0005886">
    <property type="term" value="C:plasma membrane"/>
    <property type="evidence" value="ECO:0007669"/>
    <property type="project" value="UniProtKB-SubCell"/>
</dbReference>
<dbReference type="CDD" id="cd00075">
    <property type="entry name" value="HATPase"/>
    <property type="match status" value="1"/>
</dbReference>
<keyword evidence="5" id="KW-0597">Phosphoprotein</keyword>
<dbReference type="CDD" id="cd00082">
    <property type="entry name" value="HisKA"/>
    <property type="match status" value="1"/>
</dbReference>
<evidence type="ECO:0000256" key="8">
    <source>
        <dbReference type="ARBA" id="ARBA00022777"/>
    </source>
</evidence>
<dbReference type="PROSITE" id="PS50109">
    <property type="entry name" value="HIS_KIN"/>
    <property type="match status" value="1"/>
</dbReference>
<keyword evidence="9" id="KW-0067">ATP-binding</keyword>
<dbReference type="Gene3D" id="1.10.287.130">
    <property type="match status" value="1"/>
</dbReference>
<dbReference type="InterPro" id="IPR003661">
    <property type="entry name" value="HisK_dim/P_dom"/>
</dbReference>
<dbReference type="EC" id="2.7.13.3" evidence="3"/>
<gene>
    <name evidence="12" type="primary">envZ_2</name>
    <name evidence="12" type="ORF">RUE5091_02980</name>
</gene>
<dbReference type="EMBL" id="CYUD01000009">
    <property type="protein sequence ID" value="CUK07703.1"/>
    <property type="molecule type" value="Genomic_DNA"/>
</dbReference>
<dbReference type="PRINTS" id="PR00344">
    <property type="entry name" value="BCTRLSENSOR"/>
</dbReference>
<keyword evidence="8" id="KW-0418">Kinase</keyword>
<feature type="domain" description="Histidine kinase" evidence="11">
    <location>
        <begin position="264"/>
        <end position="483"/>
    </location>
</feature>
<keyword evidence="13" id="KW-1185">Reference proteome</keyword>
<evidence type="ECO:0000256" key="10">
    <source>
        <dbReference type="SAM" id="Phobius"/>
    </source>
</evidence>
<dbReference type="InterPro" id="IPR050980">
    <property type="entry name" value="2C_sensor_his_kinase"/>
</dbReference>
<dbReference type="InterPro" id="IPR036890">
    <property type="entry name" value="HATPase_C_sf"/>
</dbReference>
<keyword evidence="10" id="KW-0472">Membrane</keyword>
<dbReference type="RefSeq" id="WP_058282658.1">
    <property type="nucleotide sequence ID" value="NZ_CYUD01000009.1"/>
</dbReference>
<evidence type="ECO:0000256" key="2">
    <source>
        <dbReference type="ARBA" id="ARBA00004651"/>
    </source>
</evidence>
<dbReference type="AlphaFoldDB" id="A0A0P1IDX8"/>
<dbReference type="InterPro" id="IPR036097">
    <property type="entry name" value="HisK_dim/P_sf"/>
</dbReference>
<keyword evidence="7" id="KW-0547">Nucleotide-binding</keyword>
<dbReference type="OrthoDB" id="9804645at2"/>
<comment type="subcellular location">
    <subcellularLocation>
        <location evidence="2">Cell membrane</location>
        <topology evidence="2">Multi-pass membrane protein</topology>
    </subcellularLocation>
</comment>
<evidence type="ECO:0000256" key="1">
    <source>
        <dbReference type="ARBA" id="ARBA00000085"/>
    </source>
</evidence>
<evidence type="ECO:0000259" key="11">
    <source>
        <dbReference type="PROSITE" id="PS50109"/>
    </source>
</evidence>
<dbReference type="SUPFAM" id="SSF55874">
    <property type="entry name" value="ATPase domain of HSP90 chaperone/DNA topoisomerase II/histidine kinase"/>
    <property type="match status" value="1"/>
</dbReference>
<dbReference type="InterPro" id="IPR005467">
    <property type="entry name" value="His_kinase_dom"/>
</dbReference>
<keyword evidence="4" id="KW-1003">Cell membrane</keyword>
<feature type="transmembrane region" description="Helical" evidence="10">
    <location>
        <begin position="12"/>
        <end position="31"/>
    </location>
</feature>
<dbReference type="InterPro" id="IPR003594">
    <property type="entry name" value="HATPase_dom"/>
</dbReference>
<reference evidence="13" key="1">
    <citation type="submission" date="2015-09" db="EMBL/GenBank/DDBJ databases">
        <authorList>
            <person name="Rodrigo-Torres L."/>
            <person name="Arahal D.R."/>
        </authorList>
    </citation>
    <scope>NUCLEOTIDE SEQUENCE [LARGE SCALE GENOMIC DNA]</scope>
    <source>
        <strain evidence="13">CECT 5091</strain>
    </source>
</reference>
<keyword evidence="6 12" id="KW-0808">Transferase</keyword>
<dbReference type="Pfam" id="PF02518">
    <property type="entry name" value="HATPase_c"/>
    <property type="match status" value="1"/>
</dbReference>
<sequence length="483" mass="52525">MTTRAPRLRSLGWIWAGAAFASGILAAGLWFSSARAWDDFLTRAYVAGFAVYEELRVSKTPPPGIRITPLTPEATQLADAGRFEQLPGLSDRSFVTNLSILTDNTAPLAGRELTLAVMSERLVYPVSDILSRIDQTGAEKMGNLTRLLATYCSEPILIARFGHRGWQQVDGTDIWGCKAAPSDLRLPAILAAIVALAVILTSIGNVSDSFTRFSNALRDRKRRGGPNSYDADGPAELREIVSAVNDHLDAERTQLEKRATVLSGVSHDLGTPATRVRLRAALIADDELREKLEADVDQMTGMIESVLTYTRSELSVEEPRQISLTALVESLVADYQDMDLPVTLKKIAPVAVKGAPSLFMSRRGHGSLPETRRMLVMGRPISLKRALTNLIDNALKYGRHAEVQLETDARTATITVEDKGTDLSVTDIENLMTPFRRGSNTGSSDGFGLGLTIVATIAEQHGGSLSFEAGDQGLRARLQITRQ</sequence>
<evidence type="ECO:0000256" key="6">
    <source>
        <dbReference type="ARBA" id="ARBA00022679"/>
    </source>
</evidence>
<dbReference type="Proteomes" id="UP000051260">
    <property type="component" value="Unassembled WGS sequence"/>
</dbReference>
<evidence type="ECO:0000256" key="7">
    <source>
        <dbReference type="ARBA" id="ARBA00022741"/>
    </source>
</evidence>
<evidence type="ECO:0000256" key="5">
    <source>
        <dbReference type="ARBA" id="ARBA00022553"/>
    </source>
</evidence>
<dbReference type="STRING" id="1715692.RUE5091_02980"/>
<dbReference type="GO" id="GO:0000155">
    <property type="term" value="F:phosphorelay sensor kinase activity"/>
    <property type="evidence" value="ECO:0007669"/>
    <property type="project" value="InterPro"/>
</dbReference>